<dbReference type="InterPro" id="IPR041413">
    <property type="entry name" value="MLTR_LBD"/>
</dbReference>
<dbReference type="Gene3D" id="3.30.450.180">
    <property type="match status" value="1"/>
</dbReference>
<dbReference type="Proteomes" id="UP000602395">
    <property type="component" value="Unassembled WGS sequence"/>
</dbReference>
<dbReference type="InterPro" id="IPR010982">
    <property type="entry name" value="Lambda_DNA-bd_dom_sf"/>
</dbReference>
<dbReference type="InterPro" id="IPR001387">
    <property type="entry name" value="Cro/C1-type_HTH"/>
</dbReference>
<dbReference type="PROSITE" id="PS50943">
    <property type="entry name" value="HTH_CROC1"/>
    <property type="match status" value="1"/>
</dbReference>
<name>A0ABR7WLB5_9ACTN</name>
<evidence type="ECO:0000259" key="1">
    <source>
        <dbReference type="PROSITE" id="PS50943"/>
    </source>
</evidence>
<dbReference type="PANTHER" id="PTHR35010:SF2">
    <property type="entry name" value="BLL4672 PROTEIN"/>
    <property type="match status" value="1"/>
</dbReference>
<sequence length="302" mass="32985">MRASACGTVVGEHHAVPDAQPESRNPVIDRPGLAEFLRRRRESLTPADVGLPPGQRRRTSGLRREEVAMIAGMSTDYYSRLEQQRGPQPSDQMVAAIARALHLTLDERDHLFRLAGHNAPDRMAIPDHVGPGMMRILDRLADTPAMVVNSAGETLVQTTPAVALVGDETQFTGLRRSIAYRWFTDPATRQRFPADDHAHHARAHTARLRAAVTREGAGSRAGEVADALLATSQEFGEIWGRHDVATSLTDQRKRLLHPDLGLIEVFCQTLLDPDGAQALLVYTATPGSESHQKLAMLSAVGV</sequence>
<dbReference type="Pfam" id="PF13560">
    <property type="entry name" value="HTH_31"/>
    <property type="match status" value="1"/>
</dbReference>
<dbReference type="Gene3D" id="1.10.260.40">
    <property type="entry name" value="lambda repressor-like DNA-binding domains"/>
    <property type="match status" value="1"/>
</dbReference>
<proteinExistence type="predicted"/>
<feature type="domain" description="HTH cro/C1-type" evidence="1">
    <location>
        <begin position="61"/>
        <end position="108"/>
    </location>
</feature>
<accession>A0ABR7WLB5</accession>
<dbReference type="EMBL" id="JACWMS010000006">
    <property type="protein sequence ID" value="MBD1322512.1"/>
    <property type="molecule type" value="Genomic_DNA"/>
</dbReference>
<protein>
    <submittedName>
        <fullName evidence="2">Helix-turn-helix domain-containing protein</fullName>
    </submittedName>
</protein>
<gene>
    <name evidence="2" type="ORF">IDF66_23280</name>
</gene>
<dbReference type="SMART" id="SM00530">
    <property type="entry name" value="HTH_XRE"/>
    <property type="match status" value="1"/>
</dbReference>
<dbReference type="Pfam" id="PF17765">
    <property type="entry name" value="MLTR_LBD"/>
    <property type="match status" value="1"/>
</dbReference>
<reference evidence="2 3" key="1">
    <citation type="submission" date="2020-09" db="EMBL/GenBank/DDBJ databases">
        <title>Novel species in genus Gordonia.</title>
        <authorList>
            <person name="Zhang G."/>
        </authorList>
    </citation>
    <scope>NUCLEOTIDE SEQUENCE [LARGE SCALE GENOMIC DNA]</scope>
    <source>
        <strain evidence="2 3">ON-33</strain>
    </source>
</reference>
<dbReference type="SUPFAM" id="SSF47413">
    <property type="entry name" value="lambda repressor-like DNA-binding domains"/>
    <property type="match status" value="1"/>
</dbReference>
<evidence type="ECO:0000313" key="3">
    <source>
        <dbReference type="Proteomes" id="UP000602395"/>
    </source>
</evidence>
<comment type="caution">
    <text evidence="2">The sequence shown here is derived from an EMBL/GenBank/DDBJ whole genome shotgun (WGS) entry which is preliminary data.</text>
</comment>
<dbReference type="CDD" id="cd00093">
    <property type="entry name" value="HTH_XRE"/>
    <property type="match status" value="1"/>
</dbReference>
<evidence type="ECO:0000313" key="2">
    <source>
        <dbReference type="EMBL" id="MBD1322512.1"/>
    </source>
</evidence>
<dbReference type="PANTHER" id="PTHR35010">
    <property type="entry name" value="BLL4672 PROTEIN-RELATED"/>
    <property type="match status" value="1"/>
</dbReference>
<organism evidence="2 3">
    <name type="scientific">Gordonia hankookensis</name>
    <dbReference type="NCBI Taxonomy" id="589403"/>
    <lineage>
        <taxon>Bacteria</taxon>
        <taxon>Bacillati</taxon>
        <taxon>Actinomycetota</taxon>
        <taxon>Actinomycetes</taxon>
        <taxon>Mycobacteriales</taxon>
        <taxon>Gordoniaceae</taxon>
        <taxon>Gordonia</taxon>
    </lineage>
</organism>
<keyword evidence="3" id="KW-1185">Reference proteome</keyword>